<keyword evidence="6" id="KW-1185">Reference proteome</keyword>
<evidence type="ECO:0008006" key="7">
    <source>
        <dbReference type="Google" id="ProtNLM"/>
    </source>
</evidence>
<gene>
    <name evidence="5" type="ORF">BASA50_010831</name>
</gene>
<name>A0ABQ8EXI7_9FUNG</name>
<comment type="similarity">
    <text evidence="1">Belongs to the DNA polymerase delta/II small subunit family.</text>
</comment>
<sequence length="457" mass="50055">MNNPKSLDRDQIDMDCTTNIRFNTKESVYASQYASLYFTRLNLLRPRVLTTANTCWANIPSSSHHIPRIVNVRPGVLCYIIGTLFLDMPEKPNILDDVAREEWTAAPEPKAKYVSDKDQLLLEDESGRILLTGDILKTTVFMTGVIAGLLGSENENGEFQIIDVCYASFHPQPPLSIAGQDEGSWIALVSGLSLGSSDEYDIRYDLLSDFLTGESGSDQDHQRAMHISRLLICGNTLKQLQVSAEARHKSRTKFGSGDTSEYEGWTVDVADQFLASLCRSLPVDVMSGPTDPVTSFLPQPAIHSSIFRTAGHLTSLSMVTNPFTCMMDGVSVLADSGQSLDDLFRMTTIAQGVDLAGEILRWGHMAPTAPDTLLCHPFAQDDPLIITTRPHLQIVGNQPRFETKVVQLPGGLDADGSTQQLDTTRIVLVPSFVTTGTLVLVNLATLDCKTVEFGMAV</sequence>
<evidence type="ECO:0000259" key="4">
    <source>
        <dbReference type="Pfam" id="PF18018"/>
    </source>
</evidence>
<dbReference type="Proteomes" id="UP001648503">
    <property type="component" value="Unassembled WGS sequence"/>
</dbReference>
<dbReference type="InterPro" id="IPR007185">
    <property type="entry name" value="DNA_pol_a/d/e_bsu"/>
</dbReference>
<feature type="domain" description="DNA polymerase delta subunit OB-fold" evidence="4">
    <location>
        <begin position="32"/>
        <end position="164"/>
    </location>
</feature>
<evidence type="ECO:0000256" key="1">
    <source>
        <dbReference type="ARBA" id="ARBA00006035"/>
    </source>
</evidence>
<dbReference type="Pfam" id="PF04042">
    <property type="entry name" value="DNA_pol_E_B"/>
    <property type="match status" value="1"/>
</dbReference>
<dbReference type="EMBL" id="JAFCIX010000527">
    <property type="protein sequence ID" value="KAH6588280.1"/>
    <property type="molecule type" value="Genomic_DNA"/>
</dbReference>
<organism evidence="5 6">
    <name type="scientific">Batrachochytrium salamandrivorans</name>
    <dbReference type="NCBI Taxonomy" id="1357716"/>
    <lineage>
        <taxon>Eukaryota</taxon>
        <taxon>Fungi</taxon>
        <taxon>Fungi incertae sedis</taxon>
        <taxon>Chytridiomycota</taxon>
        <taxon>Chytridiomycota incertae sedis</taxon>
        <taxon>Chytridiomycetes</taxon>
        <taxon>Rhizophydiales</taxon>
        <taxon>Rhizophydiales incertae sedis</taxon>
        <taxon>Batrachochytrium</taxon>
    </lineage>
</organism>
<evidence type="ECO:0000256" key="2">
    <source>
        <dbReference type="ARBA" id="ARBA00022705"/>
    </source>
</evidence>
<dbReference type="Gene3D" id="2.40.50.430">
    <property type="match status" value="1"/>
</dbReference>
<evidence type="ECO:0000313" key="6">
    <source>
        <dbReference type="Proteomes" id="UP001648503"/>
    </source>
</evidence>
<reference evidence="5 6" key="1">
    <citation type="submission" date="2021-02" db="EMBL/GenBank/DDBJ databases">
        <title>Variation within the Batrachochytrium salamandrivorans European outbreak.</title>
        <authorList>
            <person name="Kelly M."/>
            <person name="Pasmans F."/>
            <person name="Shea T.P."/>
            <person name="Munoz J.F."/>
            <person name="Carranza S."/>
            <person name="Cuomo C.A."/>
            <person name="Martel A."/>
        </authorList>
    </citation>
    <scope>NUCLEOTIDE SEQUENCE [LARGE SCALE GENOMIC DNA]</scope>
    <source>
        <strain evidence="5 6">AMFP18/2</strain>
    </source>
</reference>
<dbReference type="InterPro" id="IPR040663">
    <property type="entry name" value="DNA_pol_D_N"/>
</dbReference>
<evidence type="ECO:0000259" key="3">
    <source>
        <dbReference type="Pfam" id="PF04042"/>
    </source>
</evidence>
<protein>
    <recommendedName>
        <fullName evidence="7">DNA polymerase alpha/delta/epsilon subunit B domain-containing protein</fullName>
    </recommendedName>
</protein>
<feature type="domain" description="DNA polymerase alpha/delta/epsilon subunit B" evidence="3">
    <location>
        <begin position="186"/>
        <end position="402"/>
    </location>
</feature>
<comment type="caution">
    <text evidence="5">The sequence shown here is derived from an EMBL/GenBank/DDBJ whole genome shotgun (WGS) entry which is preliminary data.</text>
</comment>
<dbReference type="PANTHER" id="PTHR10416">
    <property type="entry name" value="DNA POLYMERASE DELTA SUBUNIT 2"/>
    <property type="match status" value="1"/>
</dbReference>
<accession>A0ABQ8EXI7</accession>
<dbReference type="InterPro" id="IPR024826">
    <property type="entry name" value="DNA_pol_delta/II_ssu"/>
</dbReference>
<dbReference type="Pfam" id="PF18018">
    <property type="entry name" value="DNA_pol_D_N"/>
    <property type="match status" value="1"/>
</dbReference>
<proteinExistence type="inferred from homology"/>
<evidence type="ECO:0000313" key="5">
    <source>
        <dbReference type="EMBL" id="KAH6588280.1"/>
    </source>
</evidence>
<dbReference type="PANTHER" id="PTHR10416:SF0">
    <property type="entry name" value="DNA POLYMERASE DELTA SUBUNIT 2"/>
    <property type="match status" value="1"/>
</dbReference>
<dbReference type="Gene3D" id="3.60.21.50">
    <property type="match status" value="1"/>
</dbReference>
<keyword evidence="2" id="KW-0235">DNA replication</keyword>